<accession>A0A084JT97</accession>
<protein>
    <submittedName>
        <fullName evidence="1">Uncharacterized protein</fullName>
    </submittedName>
</protein>
<dbReference type="OrthoDB" id="1144522at2"/>
<reference evidence="1 3" key="1">
    <citation type="submission" date="2014-07" db="EMBL/GenBank/DDBJ databases">
        <title>Draft genome sequence of Nonlabens ulvanivorans, an ulvan degrading bacterium.</title>
        <authorList>
            <person name="Kopel M."/>
            <person name="Helbert W."/>
            <person name="Henrissat B."/>
            <person name="Doniger T."/>
            <person name="Banin E."/>
        </authorList>
    </citation>
    <scope>NUCLEOTIDE SEQUENCE [LARGE SCALE GENOMIC DNA]</scope>
    <source>
        <strain evidence="1 3">PLR</strain>
    </source>
</reference>
<organism evidence="1 3">
    <name type="scientific">Nonlabens ulvanivorans</name>
    <name type="common">Persicivirga ulvanivorans</name>
    <dbReference type="NCBI Taxonomy" id="906888"/>
    <lineage>
        <taxon>Bacteria</taxon>
        <taxon>Pseudomonadati</taxon>
        <taxon>Bacteroidota</taxon>
        <taxon>Flavobacteriia</taxon>
        <taxon>Flavobacteriales</taxon>
        <taxon>Flavobacteriaceae</taxon>
        <taxon>Nonlabens</taxon>
    </lineage>
</organism>
<dbReference type="Proteomes" id="UP000028531">
    <property type="component" value="Unassembled WGS sequence"/>
</dbReference>
<gene>
    <name evidence="1" type="ORF">IL45_08480</name>
    <name evidence="2" type="ORF">LY02_00221</name>
</gene>
<reference evidence="2 4" key="2">
    <citation type="submission" date="2018-03" db="EMBL/GenBank/DDBJ databases">
        <title>Genomic Encyclopedia of Archaeal and Bacterial Type Strains, Phase II (KMG-II): from individual species to whole genera.</title>
        <authorList>
            <person name="Goeker M."/>
        </authorList>
    </citation>
    <scope>NUCLEOTIDE SEQUENCE [LARGE SCALE GENOMIC DNA]</scope>
    <source>
        <strain evidence="2 4">DSM 22727</strain>
    </source>
</reference>
<dbReference type="Proteomes" id="UP000239997">
    <property type="component" value="Unassembled WGS sequence"/>
</dbReference>
<sequence length="187" mass="20600">MKTINLLLLFLSAPILVIGQQINVEEPSFEGEIIFASESGNSIELEYQTASVKTKASMGAMLTGIGKVKSRVSVRGKISTTILPKQNTYYFIYNHGNNSKNPKNLAQLVKFEKKGKNRVAEISSVSVTTGAQSSGDVESIAFKGKKYQDSDMSYLLIVKNLEPGHYGWFVGEEANNNVHLFSIEEDD</sequence>
<evidence type="ECO:0000313" key="4">
    <source>
        <dbReference type="Proteomes" id="UP000239997"/>
    </source>
</evidence>
<name>A0A084JT97_NONUL</name>
<evidence type="ECO:0000313" key="1">
    <source>
        <dbReference type="EMBL" id="KEZ92181.1"/>
    </source>
</evidence>
<proteinExistence type="predicted"/>
<keyword evidence="4" id="KW-1185">Reference proteome</keyword>
<dbReference type="AlphaFoldDB" id="A0A084JT97"/>
<evidence type="ECO:0000313" key="2">
    <source>
        <dbReference type="EMBL" id="PRX15009.1"/>
    </source>
</evidence>
<dbReference type="RefSeq" id="WP_036582701.1">
    <property type="nucleotide sequence ID" value="NZ_JPJI01000032.1"/>
</dbReference>
<dbReference type="EMBL" id="JPJI01000032">
    <property type="protein sequence ID" value="KEZ92181.1"/>
    <property type="molecule type" value="Genomic_DNA"/>
</dbReference>
<comment type="caution">
    <text evidence="1">The sequence shown here is derived from an EMBL/GenBank/DDBJ whole genome shotgun (WGS) entry which is preliminary data.</text>
</comment>
<evidence type="ECO:0000313" key="3">
    <source>
        <dbReference type="Proteomes" id="UP000028531"/>
    </source>
</evidence>
<dbReference type="EMBL" id="PVNA01000001">
    <property type="protein sequence ID" value="PRX15009.1"/>
    <property type="molecule type" value="Genomic_DNA"/>
</dbReference>